<gene>
    <name evidence="2" type="ORF">JZO85_12960</name>
</gene>
<dbReference type="PANTHER" id="PTHR22642">
    <property type="entry name" value="IMIDAZOLONEPROPIONASE"/>
    <property type="match status" value="1"/>
</dbReference>
<protein>
    <submittedName>
        <fullName evidence="2">Amidohydrolase</fullName>
    </submittedName>
</protein>
<dbReference type="Proteomes" id="UP000664495">
    <property type="component" value="Unassembled WGS sequence"/>
</dbReference>
<keyword evidence="3" id="KW-1185">Reference proteome</keyword>
<dbReference type="RefSeq" id="WP_207108957.1">
    <property type="nucleotide sequence ID" value="NZ_JAFLVR010000030.1"/>
</dbReference>
<evidence type="ECO:0000313" key="2">
    <source>
        <dbReference type="EMBL" id="MBO0453188.1"/>
    </source>
</evidence>
<dbReference type="SUPFAM" id="SSF51338">
    <property type="entry name" value="Composite domain of metallo-dependent hydrolases"/>
    <property type="match status" value="1"/>
</dbReference>
<dbReference type="EMBL" id="JAFLVR010000030">
    <property type="protein sequence ID" value="MBO0453188.1"/>
    <property type="molecule type" value="Genomic_DNA"/>
</dbReference>
<organism evidence="2 3">
    <name type="scientific">Candidatus Enterococcus murrayae</name>
    <dbReference type="NCBI Taxonomy" id="2815321"/>
    <lineage>
        <taxon>Bacteria</taxon>
        <taxon>Bacillati</taxon>
        <taxon>Bacillota</taxon>
        <taxon>Bacilli</taxon>
        <taxon>Lactobacillales</taxon>
        <taxon>Enterococcaceae</taxon>
        <taxon>Enterococcus</taxon>
    </lineage>
</organism>
<dbReference type="SUPFAM" id="SSF51556">
    <property type="entry name" value="Metallo-dependent hydrolases"/>
    <property type="match status" value="1"/>
</dbReference>
<evidence type="ECO:0000313" key="3">
    <source>
        <dbReference type="Proteomes" id="UP000664495"/>
    </source>
</evidence>
<dbReference type="Pfam" id="PF07969">
    <property type="entry name" value="Amidohydro_3"/>
    <property type="match status" value="1"/>
</dbReference>
<dbReference type="InterPro" id="IPR033932">
    <property type="entry name" value="YtcJ-like"/>
</dbReference>
<reference evidence="2 3" key="1">
    <citation type="submission" date="2021-03" db="EMBL/GenBank/DDBJ databases">
        <title>Enterococcal diversity collection.</title>
        <authorList>
            <person name="Gilmore M.S."/>
            <person name="Schwartzman J."/>
            <person name="Van Tyne D."/>
            <person name="Martin M."/>
            <person name="Earl A.M."/>
            <person name="Manson A.L."/>
            <person name="Straub T."/>
            <person name="Salamzade R."/>
            <person name="Saavedra J."/>
            <person name="Lebreton F."/>
            <person name="Prichula J."/>
            <person name="Schaufler K."/>
            <person name="Gaca A."/>
            <person name="Sgardioli B."/>
            <person name="Wagenaar J."/>
            <person name="Strong T."/>
        </authorList>
    </citation>
    <scope>NUCLEOTIDE SEQUENCE [LARGE SCALE GENOMIC DNA]</scope>
    <source>
        <strain evidence="2 3">MJM16</strain>
    </source>
</reference>
<dbReference type="InterPro" id="IPR032466">
    <property type="entry name" value="Metal_Hydrolase"/>
</dbReference>
<comment type="caution">
    <text evidence="2">The sequence shown here is derived from an EMBL/GenBank/DDBJ whole genome shotgun (WGS) entry which is preliminary data.</text>
</comment>
<evidence type="ECO:0000259" key="1">
    <source>
        <dbReference type="Pfam" id="PF07969"/>
    </source>
</evidence>
<dbReference type="Gene3D" id="3.10.310.70">
    <property type="match status" value="1"/>
</dbReference>
<dbReference type="InterPro" id="IPR011059">
    <property type="entry name" value="Metal-dep_hydrolase_composite"/>
</dbReference>
<sequence length="536" mass="59286">MRKLLTGGKFYLAREEFAEAVLVEKDRIVKVGTDEDLRKLAYDAVIDLSGKTIIPGLNDSHCHISCVGAAYLQVDLSGCRSIAEIIDLTKEFIAKNPELTKNGVRTMGWNQDLFTSGEKRVLNVHDVDQISTDIPVILERVCGHICAVNSKALAMKNITKDTPPPRGGTIEVDEDGNPNGVLTENAVQWIEEVIPNYTREEKIQFMSKALNYAASVGLTSVQSNDIAAPNTYGDFESIRAIYENKLTKVRYRHQICAYTPQEMDQIINVEALEPIYQEPYLDLGPIKMFKDGSLGAKTAMMRDGYLDEPDNHGVCALDYDLQVDLVKAASNRGLQVVTHVIGDGAIAETVAAYQKGFIDGKNKLRHALIHCQITDRPLLEEIAAKDIAVFFQPIFLDYDMQILEDRVGAELASTSYAFKTLADLGAPIGYGTDAPVEDLNPFPCIYAAVARKNQQGEPDGGFYPEEGVDIYTAIDAYTIGSSYLEFKEAEKGRIAEGYLADFTVLDENIFDIPLDDIKDIQPRMTIIGGEVAFERD</sequence>
<name>A0ABS3HIT6_9ENTE</name>
<dbReference type="InterPro" id="IPR013108">
    <property type="entry name" value="Amidohydro_3"/>
</dbReference>
<dbReference type="PANTHER" id="PTHR22642:SF2">
    <property type="entry name" value="PROTEIN LONG AFTER FAR-RED 3"/>
    <property type="match status" value="1"/>
</dbReference>
<feature type="domain" description="Amidohydrolase 3" evidence="1">
    <location>
        <begin position="45"/>
        <end position="532"/>
    </location>
</feature>
<proteinExistence type="predicted"/>
<accession>A0ABS3HIT6</accession>
<dbReference type="CDD" id="cd01300">
    <property type="entry name" value="YtcJ_like"/>
    <property type="match status" value="1"/>
</dbReference>
<dbReference type="Gene3D" id="2.30.40.10">
    <property type="entry name" value="Urease, subunit C, domain 1"/>
    <property type="match status" value="1"/>
</dbReference>
<dbReference type="Gene3D" id="3.20.20.140">
    <property type="entry name" value="Metal-dependent hydrolases"/>
    <property type="match status" value="1"/>
</dbReference>